<gene>
    <name evidence="4" type="ORF">ULVI_07230</name>
</gene>
<feature type="domain" description="Secretion system C-terminal sorting" evidence="3">
    <location>
        <begin position="574"/>
        <end position="639"/>
    </location>
</feature>
<feature type="chain" id="PRO_5007888753" description="Secretion system C-terminal sorting domain-containing protein" evidence="2">
    <location>
        <begin position="24"/>
        <end position="646"/>
    </location>
</feature>
<dbReference type="EMBL" id="LRXL01000026">
    <property type="protein sequence ID" value="OAB80518.1"/>
    <property type="molecule type" value="Genomic_DNA"/>
</dbReference>
<accession>A0A167JBM7</accession>
<dbReference type="OrthoDB" id="9813840at2"/>
<proteinExistence type="predicted"/>
<dbReference type="AlphaFoldDB" id="A0A167JBM7"/>
<reference evidence="4 5" key="1">
    <citation type="submission" date="2016-02" db="EMBL/GenBank/DDBJ databases">
        <title>Ulvibacter sp. LPB0005, isolated from Thais luteostoma.</title>
        <authorList>
            <person name="Shin S.-K."/>
            <person name="Yi H."/>
        </authorList>
    </citation>
    <scope>NUCLEOTIDE SEQUENCE [LARGE SCALE GENOMIC DNA]</scope>
    <source>
        <strain evidence="4 5">LPB0005</strain>
    </source>
</reference>
<dbReference type="Proteomes" id="UP000077013">
    <property type="component" value="Unassembled WGS sequence"/>
</dbReference>
<keyword evidence="1 2" id="KW-0732">Signal</keyword>
<dbReference type="InterPro" id="IPR026444">
    <property type="entry name" value="Secre_tail"/>
</dbReference>
<name>A0A167JBM7_9FLAO</name>
<dbReference type="STRING" id="1763537.ULVI_07230"/>
<protein>
    <recommendedName>
        <fullName evidence="3">Secretion system C-terminal sorting domain-containing protein</fullName>
    </recommendedName>
</protein>
<feature type="signal peptide" evidence="2">
    <location>
        <begin position="1"/>
        <end position="23"/>
    </location>
</feature>
<dbReference type="Pfam" id="PF18962">
    <property type="entry name" value="Por_Secre_tail"/>
    <property type="match status" value="1"/>
</dbReference>
<evidence type="ECO:0000259" key="3">
    <source>
        <dbReference type="Pfam" id="PF18962"/>
    </source>
</evidence>
<evidence type="ECO:0000256" key="2">
    <source>
        <dbReference type="SAM" id="SignalP"/>
    </source>
</evidence>
<dbReference type="NCBIfam" id="TIGR04183">
    <property type="entry name" value="Por_Secre_tail"/>
    <property type="match status" value="1"/>
</dbReference>
<evidence type="ECO:0000313" key="5">
    <source>
        <dbReference type="Proteomes" id="UP000077013"/>
    </source>
</evidence>
<evidence type="ECO:0000256" key="1">
    <source>
        <dbReference type="ARBA" id="ARBA00022729"/>
    </source>
</evidence>
<organism evidence="4 5">
    <name type="scientific">Cochleicola gelatinilyticus</name>
    <dbReference type="NCBI Taxonomy" id="1763537"/>
    <lineage>
        <taxon>Bacteria</taxon>
        <taxon>Pseudomonadati</taxon>
        <taxon>Bacteroidota</taxon>
        <taxon>Flavobacteriia</taxon>
        <taxon>Flavobacteriales</taxon>
        <taxon>Flavobacteriaceae</taxon>
        <taxon>Cochleicola</taxon>
    </lineage>
</organism>
<dbReference type="RefSeq" id="WP_068591164.1">
    <property type="nucleotide sequence ID" value="NZ_LRXL01000026.1"/>
</dbReference>
<sequence length="646" mass="68217">MKSFKTLFSALVLCAIFQLSAYAQTKIWVGPSGGTWHEALHWSPQGIPDGMLQDVIIPENSVVNIGTSSAITAFSNTITLEAGATINKTSNSTLFMNEGGVFAPTSQINFFEGNIGVGSSSTVTVNGALNILGELPKSISSSSTSTTSIDITGTMFIASSPEPLFLQEISIRILPSGMLTVEDATLDVSAFNARLSNEGLIQKNSGTGIFTIDTTFENDNGTINVSSGAMEVSGSSTLINGEYNVNQDGYFELGGAALHNISGVVAGQLDGPFILNSGARTLPEDDAIFNFSGPAGVQFSGGALAATGTTSTAFINRGLFTVINIGSAQQPFMGSATILRNESLVVFDTTVDAFVLSQSAILENTNEGTVTILEDTDIFGPVSNSGLIEKTGGTEEINFVSLINNEEGVFDIESGGVNFSSNFEGKGVVTGIGSFRTNTSDAIESIIAPGNDGPGTLTFENPLQFNATTDCEYQLQINGTTPDTEYDVFAINAPARLSGTFDIQLGFAPQIDDEFEVITAASITECNLPTQTTGFFDGMVYIFDVVCNLDNVVLRVVDITLGVTENTLSNSIAYPNPTRGAFTVQLDAPVTEINTTITNILGQVIAFERFVNTDTLKFNLQGGPGIYFVSLTTSERVSETIKIIKK</sequence>
<evidence type="ECO:0000313" key="4">
    <source>
        <dbReference type="EMBL" id="OAB80518.1"/>
    </source>
</evidence>
<comment type="caution">
    <text evidence="4">The sequence shown here is derived from an EMBL/GenBank/DDBJ whole genome shotgun (WGS) entry which is preliminary data.</text>
</comment>
<keyword evidence="5" id="KW-1185">Reference proteome</keyword>